<dbReference type="Proteomes" id="UP000285258">
    <property type="component" value="Unassembled WGS sequence"/>
</dbReference>
<dbReference type="AlphaFoldDB" id="A0A423UN54"/>
<sequence length="99" mass="11180">MSKNEGCYTFQDYLKEAKLTPAEREEIRLDVELTGRLIEAREARGMTQRDLAEASGLKQPAIARIESHRSVPRVDTLLKLLVPLGYTLKIVPLEGSDRL</sequence>
<dbReference type="Proteomes" id="UP000462865">
    <property type="component" value="Unassembled WGS sequence"/>
</dbReference>
<feature type="domain" description="HTH cro/C1-type" evidence="1">
    <location>
        <begin position="37"/>
        <end position="91"/>
    </location>
</feature>
<dbReference type="CDD" id="cd00093">
    <property type="entry name" value="HTH_XRE"/>
    <property type="match status" value="1"/>
</dbReference>
<dbReference type="Gene3D" id="1.10.260.40">
    <property type="entry name" value="lambda repressor-like DNA-binding domains"/>
    <property type="match status" value="1"/>
</dbReference>
<evidence type="ECO:0000313" key="4">
    <source>
        <dbReference type="Proteomes" id="UP000285258"/>
    </source>
</evidence>
<dbReference type="Pfam" id="PF01381">
    <property type="entry name" value="HTH_3"/>
    <property type="match status" value="1"/>
</dbReference>
<reference evidence="4" key="1">
    <citation type="submission" date="2018-05" db="EMBL/GenBank/DDBJ databases">
        <title>Genome Sequencing of selected type strains of the family Eggerthellaceae.</title>
        <authorList>
            <person name="Danylec N."/>
            <person name="Stoll D.A."/>
            <person name="Doetsch A."/>
            <person name="Huch M."/>
        </authorList>
    </citation>
    <scope>NUCLEOTIDE SEQUENCE [LARGE SCALE GENOMIC DNA]</scope>
    <source>
        <strain evidence="4">DSM 27213</strain>
    </source>
</reference>
<protein>
    <submittedName>
        <fullName evidence="2">Helix-turn-helix domain-containing protein</fullName>
    </submittedName>
    <submittedName>
        <fullName evidence="3">XRE family transcriptional regulator</fullName>
    </submittedName>
</protein>
<reference evidence="2 5" key="4">
    <citation type="journal article" date="2019" name="Nat. Med.">
        <title>A library of human gut bacterial isolates paired with longitudinal multiomics data enables mechanistic microbiome research.</title>
        <authorList>
            <person name="Poyet M."/>
            <person name="Groussin M."/>
            <person name="Gibbons S.M."/>
            <person name="Avila-Pacheco J."/>
            <person name="Jiang X."/>
            <person name="Kearney S.M."/>
            <person name="Perrotta A.R."/>
            <person name="Berdy B."/>
            <person name="Zhao S."/>
            <person name="Lieberman T.D."/>
            <person name="Swanson P.K."/>
            <person name="Smith M."/>
            <person name="Roesemann S."/>
            <person name="Alexander J.E."/>
            <person name="Rich S.A."/>
            <person name="Livny J."/>
            <person name="Vlamakis H."/>
            <person name="Clish C."/>
            <person name="Bullock K."/>
            <person name="Deik A."/>
            <person name="Scott J."/>
            <person name="Pierce K.A."/>
            <person name="Xavier R.J."/>
            <person name="Alm E.J."/>
        </authorList>
    </citation>
    <scope>NUCLEOTIDE SEQUENCE [LARGE SCALE GENOMIC DNA]</scope>
    <source>
        <strain evidence="2 5">BIOML-A1</strain>
    </source>
</reference>
<dbReference type="PROSITE" id="PS50943">
    <property type="entry name" value="HTH_CROC1"/>
    <property type="match status" value="1"/>
</dbReference>
<dbReference type="InterPro" id="IPR010982">
    <property type="entry name" value="Lambda_DNA-bd_dom_sf"/>
</dbReference>
<accession>A0A423UN54</accession>
<organism evidence="3 4">
    <name type="scientific">Gordonibacter urolithinfaciens</name>
    <dbReference type="NCBI Taxonomy" id="1335613"/>
    <lineage>
        <taxon>Bacteria</taxon>
        <taxon>Bacillati</taxon>
        <taxon>Actinomycetota</taxon>
        <taxon>Coriobacteriia</taxon>
        <taxon>Eggerthellales</taxon>
        <taxon>Eggerthellaceae</taxon>
        <taxon>Gordonibacter</taxon>
    </lineage>
</organism>
<dbReference type="SUPFAM" id="SSF47413">
    <property type="entry name" value="lambda repressor-like DNA-binding domains"/>
    <property type="match status" value="1"/>
</dbReference>
<evidence type="ECO:0000259" key="1">
    <source>
        <dbReference type="PROSITE" id="PS50943"/>
    </source>
</evidence>
<name>A0A423UN54_9ACTN</name>
<dbReference type="EMBL" id="QIBW01000002">
    <property type="protein sequence ID" value="ROT91611.1"/>
    <property type="molecule type" value="Genomic_DNA"/>
</dbReference>
<reference evidence="3" key="3">
    <citation type="journal article" date="2019" name="Microbiol. Resour. Announc.">
        <title>Draft Genome Sequences of Type Strains of Gordonibacter faecihominis, Paraeggerthella hongkongensis, Parvibacter caecicola,Slackia equolifaciens, Slackia faecicanis, and Slackia isoflavoniconvertens.</title>
        <authorList>
            <person name="Danylec N."/>
            <person name="Stoll D.A."/>
            <person name="Dotsch A."/>
            <person name="Huch M."/>
        </authorList>
    </citation>
    <scope>NUCLEOTIDE SEQUENCE</scope>
    <source>
        <strain evidence="3">DSM 27213</strain>
    </source>
</reference>
<reference evidence="3" key="2">
    <citation type="journal article" date="2019" name="Int. J. Syst. Evol. Microbiol.">
        <title>Gordonibacter faecihominis is a later heterotypic synonym of Gordonibacter urolithinfaciens.</title>
        <authorList>
            <person name="Danylec N."/>
            <person name="Stoll D.A."/>
            <person name="Huch M."/>
        </authorList>
    </citation>
    <scope>NUCLEOTIDE SEQUENCE</scope>
    <source>
        <strain evidence="3">DSM 27213</strain>
    </source>
</reference>
<dbReference type="EMBL" id="WKZA01000005">
    <property type="protein sequence ID" value="MSA93894.1"/>
    <property type="molecule type" value="Genomic_DNA"/>
</dbReference>
<proteinExistence type="predicted"/>
<gene>
    <name evidence="3" type="ORF">DMP12_02880</name>
    <name evidence="2" type="ORF">GKG38_02190</name>
</gene>
<evidence type="ECO:0000313" key="3">
    <source>
        <dbReference type="EMBL" id="ROT91611.1"/>
    </source>
</evidence>
<evidence type="ECO:0000313" key="5">
    <source>
        <dbReference type="Proteomes" id="UP000462865"/>
    </source>
</evidence>
<dbReference type="InterPro" id="IPR001387">
    <property type="entry name" value="Cro/C1-type_HTH"/>
</dbReference>
<dbReference type="GO" id="GO:0003677">
    <property type="term" value="F:DNA binding"/>
    <property type="evidence" value="ECO:0007669"/>
    <property type="project" value="InterPro"/>
</dbReference>
<evidence type="ECO:0000313" key="2">
    <source>
        <dbReference type="EMBL" id="MSA93894.1"/>
    </source>
</evidence>
<comment type="caution">
    <text evidence="3">The sequence shown here is derived from an EMBL/GenBank/DDBJ whole genome shotgun (WGS) entry which is preliminary data.</text>
</comment>
<dbReference type="SMART" id="SM00530">
    <property type="entry name" value="HTH_XRE"/>
    <property type="match status" value="1"/>
</dbReference>
<dbReference type="RefSeq" id="WP_096227865.1">
    <property type="nucleotide sequence ID" value="NZ_CP168029.1"/>
</dbReference>